<dbReference type="InterPro" id="IPR054191">
    <property type="entry name" value="DUF6896"/>
</dbReference>
<evidence type="ECO:0000313" key="2">
    <source>
        <dbReference type="EMBL" id="QDU78371.1"/>
    </source>
</evidence>
<organism evidence="2 3">
    <name type="scientific">Polystyrenella longa</name>
    <dbReference type="NCBI Taxonomy" id="2528007"/>
    <lineage>
        <taxon>Bacteria</taxon>
        <taxon>Pseudomonadati</taxon>
        <taxon>Planctomycetota</taxon>
        <taxon>Planctomycetia</taxon>
        <taxon>Planctomycetales</taxon>
        <taxon>Planctomycetaceae</taxon>
        <taxon>Polystyrenella</taxon>
    </lineage>
</organism>
<feature type="domain" description="DUF6896" evidence="1">
    <location>
        <begin position="5"/>
        <end position="135"/>
    </location>
</feature>
<proteinExistence type="predicted"/>
<dbReference type="EMBL" id="CP036281">
    <property type="protein sequence ID" value="QDU78371.1"/>
    <property type="molecule type" value="Genomic_DNA"/>
</dbReference>
<name>A0A518CGL8_9PLAN</name>
<sequence length="150" mass="17103">MTTTLDIIEHYLSGVRDNVNAICDHYGVDDLWLNQEDRIPCSAIIDCPAKRIRFSFHGVGCRMQVGNQIYDFDFGPDGRIDGFDAFRLSLYIQSRNKNDEKKFTEEQLQTDIDSLVTKGGAIKPKWEPGPHLYYLVENNTSPAANNRETT</sequence>
<dbReference type="KEGG" id="plon:Pla110_00720"/>
<protein>
    <recommendedName>
        <fullName evidence="1">DUF6896 domain-containing protein</fullName>
    </recommendedName>
</protein>
<evidence type="ECO:0000259" key="1">
    <source>
        <dbReference type="Pfam" id="PF21837"/>
    </source>
</evidence>
<gene>
    <name evidence="2" type="ORF">Pla110_00720</name>
</gene>
<dbReference type="Pfam" id="PF21837">
    <property type="entry name" value="DUF6896"/>
    <property type="match status" value="1"/>
</dbReference>
<dbReference type="RefSeq" id="WP_144992061.1">
    <property type="nucleotide sequence ID" value="NZ_CP036281.1"/>
</dbReference>
<dbReference type="AlphaFoldDB" id="A0A518CGL8"/>
<keyword evidence="3" id="KW-1185">Reference proteome</keyword>
<evidence type="ECO:0000313" key="3">
    <source>
        <dbReference type="Proteomes" id="UP000317178"/>
    </source>
</evidence>
<accession>A0A518CGL8</accession>
<dbReference type="OrthoDB" id="8480543at2"/>
<dbReference type="Proteomes" id="UP000317178">
    <property type="component" value="Chromosome"/>
</dbReference>
<reference evidence="2 3" key="1">
    <citation type="submission" date="2019-02" db="EMBL/GenBank/DDBJ databases">
        <title>Deep-cultivation of Planctomycetes and their phenomic and genomic characterization uncovers novel biology.</title>
        <authorList>
            <person name="Wiegand S."/>
            <person name="Jogler M."/>
            <person name="Boedeker C."/>
            <person name="Pinto D."/>
            <person name="Vollmers J."/>
            <person name="Rivas-Marin E."/>
            <person name="Kohn T."/>
            <person name="Peeters S.H."/>
            <person name="Heuer A."/>
            <person name="Rast P."/>
            <person name="Oberbeckmann S."/>
            <person name="Bunk B."/>
            <person name="Jeske O."/>
            <person name="Meyerdierks A."/>
            <person name="Storesund J.E."/>
            <person name="Kallscheuer N."/>
            <person name="Luecker S."/>
            <person name="Lage O.M."/>
            <person name="Pohl T."/>
            <person name="Merkel B.J."/>
            <person name="Hornburger P."/>
            <person name="Mueller R.-W."/>
            <person name="Bruemmer F."/>
            <person name="Labrenz M."/>
            <person name="Spormann A.M."/>
            <person name="Op den Camp H."/>
            <person name="Overmann J."/>
            <person name="Amann R."/>
            <person name="Jetten M.S.M."/>
            <person name="Mascher T."/>
            <person name="Medema M.H."/>
            <person name="Devos D.P."/>
            <person name="Kaster A.-K."/>
            <person name="Ovreas L."/>
            <person name="Rohde M."/>
            <person name="Galperin M.Y."/>
            <person name="Jogler C."/>
        </authorList>
    </citation>
    <scope>NUCLEOTIDE SEQUENCE [LARGE SCALE GENOMIC DNA]</scope>
    <source>
        <strain evidence="2 3">Pla110</strain>
    </source>
</reference>